<reference evidence="1" key="1">
    <citation type="journal article" date="2021" name="Front. Microbiol.">
        <title>Comprehensive Comparative Genomics and Phenotyping of Methylobacterium Species.</title>
        <authorList>
            <person name="Alessa O."/>
            <person name="Ogura Y."/>
            <person name="Fujitani Y."/>
            <person name="Takami H."/>
            <person name="Hayashi T."/>
            <person name="Sahin N."/>
            <person name="Tani A."/>
        </authorList>
    </citation>
    <scope>NUCLEOTIDE SEQUENCE</scope>
    <source>
        <strain evidence="1">DSM 23632</strain>
    </source>
</reference>
<name>A0ABQ4TZ55_9HYPH</name>
<proteinExistence type="predicted"/>
<comment type="caution">
    <text evidence="1">The sequence shown here is derived from an EMBL/GenBank/DDBJ whole genome shotgun (WGS) entry which is preliminary data.</text>
</comment>
<dbReference type="InterPro" id="IPR002636">
    <property type="entry name" value="DUF29"/>
</dbReference>
<dbReference type="PANTHER" id="PTHR34235">
    <property type="entry name" value="SLR1203 PROTEIN-RELATED"/>
    <property type="match status" value="1"/>
</dbReference>
<gene>
    <name evidence="1" type="ORF">MPOCJGCO_2608</name>
</gene>
<reference evidence="1" key="2">
    <citation type="submission" date="2021-08" db="EMBL/GenBank/DDBJ databases">
        <authorList>
            <person name="Tani A."/>
            <person name="Ola A."/>
            <person name="Ogura Y."/>
            <person name="Katsura K."/>
            <person name="Hayashi T."/>
        </authorList>
    </citation>
    <scope>NUCLEOTIDE SEQUENCE</scope>
    <source>
        <strain evidence="1">DSM 23632</strain>
    </source>
</reference>
<accession>A0ABQ4TZ55</accession>
<sequence length="153" mass="17436">MPKLARMPPPADNLYGTDFYGWARSQARALSARDRAALDVGNLIDEVESLGRSQRHAIRSHLEVLIAHLLKFRVQPERASPSWRRTLRNQRREIAQRIARNPSLRAYPAEVLAETYRDAVRLACDETQLDAARFPQDCPFTLAQILDAGFEPE</sequence>
<dbReference type="Proteomes" id="UP001055057">
    <property type="component" value="Unassembled WGS sequence"/>
</dbReference>
<evidence type="ECO:0008006" key="3">
    <source>
        <dbReference type="Google" id="ProtNLM"/>
    </source>
</evidence>
<evidence type="ECO:0000313" key="2">
    <source>
        <dbReference type="Proteomes" id="UP001055057"/>
    </source>
</evidence>
<evidence type="ECO:0000313" key="1">
    <source>
        <dbReference type="EMBL" id="GJE60496.1"/>
    </source>
</evidence>
<dbReference type="EMBL" id="BPRB01000140">
    <property type="protein sequence ID" value="GJE60496.1"/>
    <property type="molecule type" value="Genomic_DNA"/>
</dbReference>
<protein>
    <recommendedName>
        <fullName evidence="3">DUF29 domain-containing protein</fullName>
    </recommendedName>
</protein>
<organism evidence="1 2">
    <name type="scientific">Methylobacterium trifolii</name>
    <dbReference type="NCBI Taxonomy" id="1003092"/>
    <lineage>
        <taxon>Bacteria</taxon>
        <taxon>Pseudomonadati</taxon>
        <taxon>Pseudomonadota</taxon>
        <taxon>Alphaproteobacteria</taxon>
        <taxon>Hyphomicrobiales</taxon>
        <taxon>Methylobacteriaceae</taxon>
        <taxon>Methylobacterium</taxon>
    </lineage>
</organism>
<keyword evidence="2" id="KW-1185">Reference proteome</keyword>
<dbReference type="Gene3D" id="1.20.1220.20">
    <property type="entry name" value="Uncharcterised protein PF01724"/>
    <property type="match status" value="1"/>
</dbReference>
<dbReference type="RefSeq" id="WP_238183112.1">
    <property type="nucleotide sequence ID" value="NZ_BPRB01000140.1"/>
</dbReference>
<dbReference type="Pfam" id="PF01724">
    <property type="entry name" value="DUF29"/>
    <property type="match status" value="1"/>
</dbReference>